<evidence type="ECO:0000259" key="6">
    <source>
        <dbReference type="PROSITE" id="PS51819"/>
    </source>
</evidence>
<proteinExistence type="predicted"/>
<sequence length="258" mass="28558">MYDDTHPSPLLIAVAGTLGGRIDKHFGQAEEFHIYRQGVDGPELVETRSVTAHEQPGDEDRRDTICRMLADCRMLLVAKIGPVPQERLAGIGIEATDLHAGKNVDDTVAELFAAKAAVATTDATVDSTDFRLLHAMLRVSDMERSLDFYTRLLGMTVLEQREHKKNQFTQVYLGYGAGWEGMCLELVFNWSNEETYVLGNAFGHVAISVPSVTRLCDRLAAAGVPMPRPPRSQRHGDNIVAFVEDPDGHRIELVQFPS</sequence>
<dbReference type="InterPro" id="IPR004360">
    <property type="entry name" value="Glyas_Fos-R_dOase_dom"/>
</dbReference>
<dbReference type="Gene3D" id="3.10.180.10">
    <property type="entry name" value="2,3-Dihydroxybiphenyl 1,2-Dioxygenase, domain 1"/>
    <property type="match status" value="1"/>
</dbReference>
<dbReference type="SUPFAM" id="SSF54593">
    <property type="entry name" value="Glyoxalase/Bleomycin resistance protein/Dihydroxybiphenyl dioxygenase"/>
    <property type="match status" value="1"/>
</dbReference>
<dbReference type="PANTHER" id="PTHR46036:SF5">
    <property type="entry name" value="LACTOYLGLUTATHIONE LYASE"/>
    <property type="match status" value="1"/>
</dbReference>
<dbReference type="GO" id="GO:0019243">
    <property type="term" value="P:methylglyoxal catabolic process to D-lactate via S-lactoyl-glutathione"/>
    <property type="evidence" value="ECO:0007669"/>
    <property type="project" value="TreeGrafter"/>
</dbReference>
<dbReference type="Pfam" id="PF00903">
    <property type="entry name" value="Glyoxalase"/>
    <property type="match status" value="1"/>
</dbReference>
<dbReference type="InterPro" id="IPR036105">
    <property type="entry name" value="DiNase_FeMo-co_biosyn_sf"/>
</dbReference>
<keyword evidence="1" id="KW-0535">Nitrogen fixation</keyword>
<dbReference type="InterPro" id="IPR029068">
    <property type="entry name" value="Glyas_Bleomycin-R_OHBP_Dase"/>
</dbReference>
<keyword evidence="7" id="KW-0456">Lyase</keyword>
<dbReference type="PROSITE" id="PS51819">
    <property type="entry name" value="VOC"/>
    <property type="match status" value="1"/>
</dbReference>
<gene>
    <name evidence="7" type="primary">gloA</name>
    <name evidence="7" type="ORF">G4223_03980</name>
</gene>
<name>A0A7C9UT09_9PROT</name>
<evidence type="ECO:0000256" key="2">
    <source>
        <dbReference type="ARBA" id="ARBA00030291"/>
    </source>
</evidence>
<accession>A0A7C9UT09</accession>
<protein>
    <recommendedName>
        <fullName evidence="3">Aldoketomutase</fullName>
    </recommendedName>
    <alternativeName>
        <fullName evidence="2">Ketone-aldehyde mutase</fullName>
    </alternativeName>
    <alternativeName>
        <fullName evidence="4">Methylglyoxalase</fullName>
    </alternativeName>
    <alternativeName>
        <fullName evidence="5">S-D-lactoylglutathione methylglyoxal lyase</fullName>
    </alternativeName>
</protein>
<dbReference type="AlphaFoldDB" id="A0A7C9UT09"/>
<comment type="caution">
    <text evidence="7">The sequence shown here is derived from an EMBL/GenBank/DDBJ whole genome shotgun (WGS) entry which is preliminary data.</text>
</comment>
<keyword evidence="8" id="KW-1185">Reference proteome</keyword>
<dbReference type="Gene3D" id="3.30.420.130">
    <property type="entry name" value="Dinitrogenase iron-molybdenum cofactor biosynthesis domain"/>
    <property type="match status" value="1"/>
</dbReference>
<evidence type="ECO:0000313" key="7">
    <source>
        <dbReference type="EMBL" id="NFV79266.1"/>
    </source>
</evidence>
<dbReference type="EMBL" id="JAAIYP010000026">
    <property type="protein sequence ID" value="NFV79266.1"/>
    <property type="molecule type" value="Genomic_DNA"/>
</dbReference>
<reference evidence="7 8" key="1">
    <citation type="submission" date="2020-02" db="EMBL/GenBank/DDBJ databases">
        <authorList>
            <person name="Dziuba M."/>
            <person name="Kuznetsov B."/>
            <person name="Mardanov A."/>
            <person name="Ravin N."/>
            <person name="Grouzdev D."/>
        </authorList>
    </citation>
    <scope>NUCLEOTIDE SEQUENCE [LARGE SCALE GENOMIC DNA]</scope>
    <source>
        <strain evidence="7 8">SpK</strain>
    </source>
</reference>
<evidence type="ECO:0000256" key="3">
    <source>
        <dbReference type="ARBA" id="ARBA00030892"/>
    </source>
</evidence>
<evidence type="ECO:0000313" key="8">
    <source>
        <dbReference type="Proteomes" id="UP000480684"/>
    </source>
</evidence>
<dbReference type="RefSeq" id="WP_163675328.1">
    <property type="nucleotide sequence ID" value="NZ_JAAIYP010000026.1"/>
</dbReference>
<dbReference type="PANTHER" id="PTHR46036">
    <property type="entry name" value="LACTOYLGLUTATHIONE LYASE"/>
    <property type="match status" value="1"/>
</dbReference>
<evidence type="ECO:0000256" key="5">
    <source>
        <dbReference type="ARBA" id="ARBA00033298"/>
    </source>
</evidence>
<dbReference type="SUPFAM" id="SSF53146">
    <property type="entry name" value="Nitrogenase accessory factor-like"/>
    <property type="match status" value="1"/>
</dbReference>
<feature type="domain" description="VOC" evidence="6">
    <location>
        <begin position="131"/>
        <end position="256"/>
    </location>
</feature>
<dbReference type="Pfam" id="PF02579">
    <property type="entry name" value="Nitro_FeMo-Co"/>
    <property type="match status" value="1"/>
</dbReference>
<dbReference type="GO" id="GO:0004462">
    <property type="term" value="F:lactoylglutathione lyase activity"/>
    <property type="evidence" value="ECO:0007669"/>
    <property type="project" value="TreeGrafter"/>
</dbReference>
<dbReference type="InterPro" id="IPR003731">
    <property type="entry name" value="Di-Nase_FeMo-co_biosynth"/>
</dbReference>
<evidence type="ECO:0000256" key="1">
    <source>
        <dbReference type="ARBA" id="ARBA00023231"/>
    </source>
</evidence>
<evidence type="ECO:0000256" key="4">
    <source>
        <dbReference type="ARBA" id="ARBA00032460"/>
    </source>
</evidence>
<organism evidence="7 8">
    <name type="scientific">Magnetospirillum aberrantis SpK</name>
    <dbReference type="NCBI Taxonomy" id="908842"/>
    <lineage>
        <taxon>Bacteria</taxon>
        <taxon>Pseudomonadati</taxon>
        <taxon>Pseudomonadota</taxon>
        <taxon>Alphaproteobacteria</taxon>
        <taxon>Rhodospirillales</taxon>
        <taxon>Rhodospirillaceae</taxon>
        <taxon>Magnetospirillum</taxon>
    </lineage>
</organism>
<dbReference type="Proteomes" id="UP000480684">
    <property type="component" value="Unassembled WGS sequence"/>
</dbReference>
<dbReference type="InterPro" id="IPR037523">
    <property type="entry name" value="VOC_core"/>
</dbReference>
<dbReference type="GO" id="GO:0005737">
    <property type="term" value="C:cytoplasm"/>
    <property type="evidence" value="ECO:0007669"/>
    <property type="project" value="TreeGrafter"/>
</dbReference>